<accession>A0A0F4GKT6</accession>
<evidence type="ECO:0000313" key="3">
    <source>
        <dbReference type="Proteomes" id="UP000033647"/>
    </source>
</evidence>
<dbReference type="AlphaFoldDB" id="A0A0F4GKT6"/>
<dbReference type="InterPro" id="IPR011009">
    <property type="entry name" value="Kinase-like_dom_sf"/>
</dbReference>
<dbReference type="SUPFAM" id="SSF56112">
    <property type="entry name" value="Protein kinase-like (PK-like)"/>
    <property type="match status" value="1"/>
</dbReference>
<evidence type="ECO:0000259" key="1">
    <source>
        <dbReference type="Pfam" id="PF01636"/>
    </source>
</evidence>
<feature type="domain" description="Aminoglycoside phosphotransferase" evidence="1">
    <location>
        <begin position="13"/>
        <end position="196"/>
    </location>
</feature>
<dbReference type="PANTHER" id="PTHR33099">
    <property type="entry name" value="FE2OG DIOXYGENASE DOMAIN-CONTAINING PROTEIN"/>
    <property type="match status" value="1"/>
</dbReference>
<dbReference type="OrthoDB" id="3648491at2759"/>
<organism evidence="2 3">
    <name type="scientific">Zymoseptoria brevis</name>
    <dbReference type="NCBI Taxonomy" id="1047168"/>
    <lineage>
        <taxon>Eukaryota</taxon>
        <taxon>Fungi</taxon>
        <taxon>Dikarya</taxon>
        <taxon>Ascomycota</taxon>
        <taxon>Pezizomycotina</taxon>
        <taxon>Dothideomycetes</taxon>
        <taxon>Dothideomycetidae</taxon>
        <taxon>Mycosphaerellales</taxon>
        <taxon>Mycosphaerellaceae</taxon>
        <taxon>Zymoseptoria</taxon>
    </lineage>
</organism>
<sequence>MQEAETQAYYNRHADNSCLVVPRVLDFFTVSGTEAIFDTGFLVMEYVCGLTVRDLPKDAKERIAPRVANAMKYLETINPPDSSRPGPPTKGGVPCGYFWSDSGPGTSFNTFYEMTTWLDQQLALSCPAASLDLKPLESKSRHMDITSRNVIHTVDDKICFVDWQFAGNYPRVVEVVHLKVCEADDPVFFEALIKSLPEYEEELKSKSYEYMLEVMKNNIRYSDVLHEVKSVTAGYRVVLTFNLVAKGAMATPSLTSFGDHISRLRCTLKRWSRTGSPEFLIYKLEHEYTQASIEATRLKGADIHRVQCLMQLQDELGFKICIASLEKMVTGGCDDPGYGYRGYRGYGRYGRGYDDWRLDNDDDDEHHSIDAEYDRSLKMTSVFDLEGYEIAEDVDFDEEEHLVHSELFEREPDVEDFEGHTGNEGASTTHWYRSMALVIVPEKNWYSFILNNAAHGSGTVEELLAKELETFRADPKHQRARAACARICESAIDFAEVMTVFEHCLAMNRVHLAARVIESHSGRFNVGSSIELTTRFIDIVRAQSIRYKFEDLRNCLDIAFGSPKHLKVYSQICRAFTLAWQECDPAEHVVKQFIATQGMDWVFTFLVPLAIKKNT</sequence>
<gene>
    <name evidence="2" type="ORF">TI39_contig448g00001</name>
</gene>
<dbReference type="PANTHER" id="PTHR33099:SF7">
    <property type="entry name" value="MYND-TYPE DOMAIN-CONTAINING PROTEIN"/>
    <property type="match status" value="1"/>
</dbReference>
<comment type="caution">
    <text evidence="2">The sequence shown here is derived from an EMBL/GenBank/DDBJ whole genome shotgun (WGS) entry which is preliminary data.</text>
</comment>
<dbReference type="Proteomes" id="UP000033647">
    <property type="component" value="Unassembled WGS sequence"/>
</dbReference>
<reference evidence="2 3" key="1">
    <citation type="submission" date="2015-03" db="EMBL/GenBank/DDBJ databases">
        <title>RNA-seq based gene annotation and comparative genomics of four Zymoseptoria species reveal species-specific pathogenicity related genes and transposable element activity.</title>
        <authorList>
            <person name="Grandaubert J."/>
            <person name="Bhattacharyya A."/>
            <person name="Stukenbrock E.H."/>
        </authorList>
    </citation>
    <scope>NUCLEOTIDE SEQUENCE [LARGE SCALE GENOMIC DNA]</scope>
    <source>
        <strain evidence="2 3">Zb18110</strain>
    </source>
</reference>
<dbReference type="InterPro" id="IPR002575">
    <property type="entry name" value="Aminoglycoside_PTrfase"/>
</dbReference>
<evidence type="ECO:0000313" key="2">
    <source>
        <dbReference type="EMBL" id="KJX97986.1"/>
    </source>
</evidence>
<name>A0A0F4GKT6_9PEZI</name>
<keyword evidence="3" id="KW-1185">Reference proteome</keyword>
<protein>
    <recommendedName>
        <fullName evidence="1">Aminoglycoside phosphotransferase domain-containing protein</fullName>
    </recommendedName>
</protein>
<proteinExistence type="predicted"/>
<dbReference type="EMBL" id="LAFY01000440">
    <property type="protein sequence ID" value="KJX97986.1"/>
    <property type="molecule type" value="Genomic_DNA"/>
</dbReference>
<dbReference type="Pfam" id="PF01636">
    <property type="entry name" value="APH"/>
    <property type="match status" value="1"/>
</dbReference>